<evidence type="ECO:0008006" key="2">
    <source>
        <dbReference type="Google" id="ProtNLM"/>
    </source>
</evidence>
<dbReference type="Proteomes" id="UP000886188">
    <property type="component" value="Unassembled WGS sequence"/>
</dbReference>
<reference evidence="1" key="1">
    <citation type="journal article" date="2020" name="mSystems">
        <title>Genome- and Community-Level Interaction Insights into Carbon Utilization and Element Cycling Functions of Hydrothermarchaeota in Hydrothermal Sediment.</title>
        <authorList>
            <person name="Zhou Z."/>
            <person name="Liu Y."/>
            <person name="Xu W."/>
            <person name="Pan J."/>
            <person name="Luo Z.H."/>
            <person name="Li M."/>
        </authorList>
    </citation>
    <scope>NUCLEOTIDE SEQUENCE [LARGE SCALE GENOMIC DNA]</scope>
    <source>
        <strain evidence="1">HyVt-346</strain>
    </source>
</reference>
<proteinExistence type="predicted"/>
<dbReference type="AlphaFoldDB" id="A0A7V1GF24"/>
<evidence type="ECO:0000313" key="1">
    <source>
        <dbReference type="EMBL" id="HEA17408.1"/>
    </source>
</evidence>
<sequence length="529" mass="61418">MLVFASDASGKIVSINNVKNGKACNCFCIACNDPLVARNGGTINAHSFAHTTKEESRSCLMTALHRYAQEYFLTTKTINLPAITIYHRGYSKTEPSRKALINSVKLEYSIHNKYIADVKLETDIGDLLVEIKVTSPCSAEKINFYRDEKIASLEYDLSAYIDSDYTDVNCALMHNDDTSNWLFGWREDQLRADINQKIELDQIEKNKKIRQQIEESRQQALRKFDNLKKRQRLKVPSHSIEFNHNISGKNYDLSAQVVKSKSIKFEKVSLEVEHENFLLLKCVALNNSNQERVLNIALLFQHDTPDILKKDSGQIIVGRIKKSKHFKFEWLNFTPPGSALERAKFIAITEKEKQLEKYKFIEHVTNYADVYALEQDRYFSNDYPKWKIWLASQSDMASNENFNVKNPKYPTLLKTNNTHPQLWMFDRWYILIFSKLAEFIDSYPIGTPIDTKYIFELLKNEFPLSHNYNLFVEQAEKMNVSGKLEHLLKPESIINTCLSFFEEKLAVVKESNYFVRKYDLKIQMLPAGN</sequence>
<dbReference type="EMBL" id="DRGM01000137">
    <property type="protein sequence ID" value="HEA17408.1"/>
    <property type="molecule type" value="Genomic_DNA"/>
</dbReference>
<gene>
    <name evidence="1" type="ORF">ENH88_13365</name>
</gene>
<comment type="caution">
    <text evidence="1">The sequence shown here is derived from an EMBL/GenBank/DDBJ whole genome shotgun (WGS) entry which is preliminary data.</text>
</comment>
<organism evidence="1">
    <name type="scientific">Pseudoalteromonas prydzensis</name>
    <dbReference type="NCBI Taxonomy" id="182141"/>
    <lineage>
        <taxon>Bacteria</taxon>
        <taxon>Pseudomonadati</taxon>
        <taxon>Pseudomonadota</taxon>
        <taxon>Gammaproteobacteria</taxon>
        <taxon>Alteromonadales</taxon>
        <taxon>Pseudoalteromonadaceae</taxon>
        <taxon>Pseudoalteromonas</taxon>
    </lineage>
</organism>
<protein>
    <recommendedName>
        <fullName evidence="2">Competence protein CoiA-like family protein</fullName>
    </recommendedName>
</protein>
<dbReference type="RefSeq" id="WP_304182785.1">
    <property type="nucleotide sequence ID" value="NZ_DRGM01000137.1"/>
</dbReference>
<name>A0A7V1GF24_9GAMM</name>
<accession>A0A7V1GF24</accession>